<keyword evidence="4" id="KW-0472">Membrane</keyword>
<feature type="transmembrane region" description="Helical" evidence="4">
    <location>
        <begin position="79"/>
        <end position="97"/>
    </location>
</feature>
<evidence type="ECO:0000313" key="7">
    <source>
        <dbReference type="Proteomes" id="UP000321749"/>
    </source>
</evidence>
<comment type="caution">
    <text evidence="6">The sequence shown here is derived from an EMBL/GenBank/DDBJ whole genome shotgun (WGS) entry which is preliminary data.</text>
</comment>
<dbReference type="Pfam" id="PF07730">
    <property type="entry name" value="HisKA_3"/>
    <property type="match status" value="1"/>
</dbReference>
<keyword evidence="4" id="KW-1133">Transmembrane helix</keyword>
<proteinExistence type="predicted"/>
<name>A0AA87UST8_9MICO</name>
<keyword evidence="2" id="KW-0418">Kinase</keyword>
<dbReference type="SUPFAM" id="SSF55874">
    <property type="entry name" value="ATPase domain of HSP90 chaperone/DNA topoisomerase II/histidine kinase"/>
    <property type="match status" value="1"/>
</dbReference>
<dbReference type="RefSeq" id="WP_146795279.1">
    <property type="nucleotide sequence ID" value="NZ_BJUU01000013.1"/>
</dbReference>
<gene>
    <name evidence="6" type="ORF">ABA31_20810</name>
</gene>
<dbReference type="Gene3D" id="1.20.5.1930">
    <property type="match status" value="1"/>
</dbReference>
<feature type="transmembrane region" description="Helical" evidence="4">
    <location>
        <begin position="117"/>
        <end position="137"/>
    </location>
</feature>
<feature type="domain" description="Signal transduction histidine kinase subgroup 3 dimerisation and phosphoacceptor" evidence="5">
    <location>
        <begin position="189"/>
        <end position="255"/>
    </location>
</feature>
<sequence length="391" mass="42027">MQRDATSVMPHQQRALGLERIARWPGAWFAILWLPILLAGPVVEAALDADWLRGLALLAFGGAFAVTVQLPFRDRRRWLAELAFAIVVVLFVAYFAIWQRDSAFLHPLMSIGAAVAVRPRVALGIVVGLTISGASALGIERGSLEDAMLLAFATLMAGVASFLVQQLIELARRLRAAQRRLAQTAVAEERQRFSRDLHDLLGHTLSVIVVKAEAVRRLAEREPRAAAEHAAEIETVGRHALAEVRQVVSGYRAAGLADAIETARSALAPRGISVRARLPEAELDDETDALLGWIVREGTTNVLRHARAATTCRVQVTARGETVRIEIRDDGRAGALDSRGDGSGIAGLRERIDRVGGVLTAGPTPDGYRLAATVPARPGERGGPAHPEAAS</sequence>
<dbReference type="InterPro" id="IPR036890">
    <property type="entry name" value="HATPase_C_sf"/>
</dbReference>
<reference evidence="6 7" key="1">
    <citation type="submission" date="2019-07" db="EMBL/GenBank/DDBJ databases">
        <title>Whole genome shotgun sequence of Agrococcus baldri NBRC 103055.</title>
        <authorList>
            <person name="Hosoyama A."/>
            <person name="Uohara A."/>
            <person name="Ohji S."/>
            <person name="Ichikawa N."/>
        </authorList>
    </citation>
    <scope>NUCLEOTIDE SEQUENCE [LARGE SCALE GENOMIC DNA]</scope>
    <source>
        <strain evidence="6 7">NBRC 103055</strain>
    </source>
</reference>
<dbReference type="GO" id="GO:0016020">
    <property type="term" value="C:membrane"/>
    <property type="evidence" value="ECO:0007669"/>
    <property type="project" value="InterPro"/>
</dbReference>
<dbReference type="CDD" id="cd16917">
    <property type="entry name" value="HATPase_UhpB-NarQ-NarX-like"/>
    <property type="match status" value="1"/>
</dbReference>
<keyword evidence="4" id="KW-0812">Transmembrane</keyword>
<dbReference type="EMBL" id="BJUU01000013">
    <property type="protein sequence ID" value="GEK80730.1"/>
    <property type="molecule type" value="Genomic_DNA"/>
</dbReference>
<keyword evidence="7" id="KW-1185">Reference proteome</keyword>
<evidence type="ECO:0000259" key="5">
    <source>
        <dbReference type="Pfam" id="PF07730"/>
    </source>
</evidence>
<feature type="transmembrane region" description="Helical" evidence="4">
    <location>
        <begin position="21"/>
        <end position="39"/>
    </location>
</feature>
<dbReference type="InterPro" id="IPR011712">
    <property type="entry name" value="Sig_transdc_His_kin_sub3_dim/P"/>
</dbReference>
<feature type="transmembrane region" description="Helical" evidence="4">
    <location>
        <begin position="51"/>
        <end position="72"/>
    </location>
</feature>
<dbReference type="PANTHER" id="PTHR24421:SF63">
    <property type="entry name" value="SENSOR HISTIDINE KINASE DESK"/>
    <property type="match status" value="1"/>
</dbReference>
<evidence type="ECO:0000256" key="4">
    <source>
        <dbReference type="SAM" id="Phobius"/>
    </source>
</evidence>
<evidence type="ECO:0000256" key="2">
    <source>
        <dbReference type="ARBA" id="ARBA00022777"/>
    </source>
</evidence>
<dbReference type="InterPro" id="IPR050482">
    <property type="entry name" value="Sensor_HK_TwoCompSys"/>
</dbReference>
<dbReference type="GO" id="GO:0000155">
    <property type="term" value="F:phosphorelay sensor kinase activity"/>
    <property type="evidence" value="ECO:0007669"/>
    <property type="project" value="InterPro"/>
</dbReference>
<accession>A0AA87UST8</accession>
<evidence type="ECO:0000313" key="6">
    <source>
        <dbReference type="EMBL" id="GEK80730.1"/>
    </source>
</evidence>
<organism evidence="6 7">
    <name type="scientific">Agrococcus baldri</name>
    <dbReference type="NCBI Taxonomy" id="153730"/>
    <lineage>
        <taxon>Bacteria</taxon>
        <taxon>Bacillati</taxon>
        <taxon>Actinomycetota</taxon>
        <taxon>Actinomycetes</taxon>
        <taxon>Micrococcales</taxon>
        <taxon>Microbacteriaceae</taxon>
        <taxon>Agrococcus</taxon>
    </lineage>
</organism>
<evidence type="ECO:0000256" key="3">
    <source>
        <dbReference type="ARBA" id="ARBA00023012"/>
    </source>
</evidence>
<dbReference type="GO" id="GO:0046983">
    <property type="term" value="F:protein dimerization activity"/>
    <property type="evidence" value="ECO:0007669"/>
    <property type="project" value="InterPro"/>
</dbReference>
<dbReference type="Gene3D" id="3.30.565.10">
    <property type="entry name" value="Histidine kinase-like ATPase, C-terminal domain"/>
    <property type="match status" value="1"/>
</dbReference>
<protein>
    <recommendedName>
        <fullName evidence="5">Signal transduction histidine kinase subgroup 3 dimerisation and phosphoacceptor domain-containing protein</fullName>
    </recommendedName>
</protein>
<dbReference type="AlphaFoldDB" id="A0AA87UST8"/>
<dbReference type="Proteomes" id="UP000321749">
    <property type="component" value="Unassembled WGS sequence"/>
</dbReference>
<keyword evidence="1" id="KW-0808">Transferase</keyword>
<keyword evidence="3" id="KW-0902">Two-component regulatory system</keyword>
<feature type="transmembrane region" description="Helical" evidence="4">
    <location>
        <begin position="149"/>
        <end position="168"/>
    </location>
</feature>
<dbReference type="PANTHER" id="PTHR24421">
    <property type="entry name" value="NITRATE/NITRITE SENSOR PROTEIN NARX-RELATED"/>
    <property type="match status" value="1"/>
</dbReference>
<evidence type="ECO:0000256" key="1">
    <source>
        <dbReference type="ARBA" id="ARBA00022679"/>
    </source>
</evidence>